<comment type="caution">
    <text evidence="8">The sequence shown here is derived from an EMBL/GenBank/DDBJ whole genome shotgun (WGS) entry which is preliminary data.</text>
</comment>
<keyword evidence="6 8" id="KW-0503">Monooxygenase</keyword>
<evidence type="ECO:0000256" key="5">
    <source>
        <dbReference type="ARBA" id="ARBA00023004"/>
    </source>
</evidence>
<gene>
    <name evidence="8" type="ORF">ATEIFO6365_0014029000</name>
</gene>
<evidence type="ECO:0000313" key="8">
    <source>
        <dbReference type="EMBL" id="GFF21358.1"/>
    </source>
</evidence>
<dbReference type="PRINTS" id="PR00385">
    <property type="entry name" value="P450"/>
</dbReference>
<keyword evidence="3 7" id="KW-0479">Metal-binding</keyword>
<organism evidence="8 9">
    <name type="scientific">Aspergillus terreus</name>
    <dbReference type="NCBI Taxonomy" id="33178"/>
    <lineage>
        <taxon>Eukaryota</taxon>
        <taxon>Fungi</taxon>
        <taxon>Dikarya</taxon>
        <taxon>Ascomycota</taxon>
        <taxon>Pezizomycotina</taxon>
        <taxon>Eurotiomycetes</taxon>
        <taxon>Eurotiomycetidae</taxon>
        <taxon>Eurotiales</taxon>
        <taxon>Aspergillaceae</taxon>
        <taxon>Aspergillus</taxon>
        <taxon>Aspergillus subgen. Circumdati</taxon>
    </lineage>
</organism>
<dbReference type="PANTHER" id="PTHR24305">
    <property type="entry name" value="CYTOCHROME P450"/>
    <property type="match status" value="1"/>
</dbReference>
<keyword evidence="5 7" id="KW-0408">Iron</keyword>
<dbReference type="GO" id="GO:0005506">
    <property type="term" value="F:iron ion binding"/>
    <property type="evidence" value="ECO:0007669"/>
    <property type="project" value="InterPro"/>
</dbReference>
<evidence type="ECO:0000256" key="2">
    <source>
        <dbReference type="ARBA" id="ARBA00010617"/>
    </source>
</evidence>
<dbReference type="EMBL" id="BLJY01000014">
    <property type="protein sequence ID" value="GFF21358.1"/>
    <property type="molecule type" value="Genomic_DNA"/>
</dbReference>
<sequence length="477" mass="54072">MATFSLLAQYIWKWTQESPFLSIFVAAIALVVFYGLVKVHRNLIVSPLRPVPGPKLFALTRWCLAYEDYRGTRTRRINSLHKQYGDVVRVGPNELSFNSLSALKSVYGAGSGFQRDKFYRMFDAYGRQVMFSFASSVDHRDRKKLLNHAYSKTAVLSPRNAAMVEGKTRQFLSLLDREAKSGIMEIFNALHYFSMDSITQFLYGESQGATTALTASGSRSLLDDIIDPARRKLSWFSVHFPRLTHWLYSRTGAIEWVLTTFGLLPMSKPSTYTGIRRHALVAAEHIRDQTIEDPTESIAARLFHAMRTQGKGPAMDYLDVASECADHFLAGIDTTSDTLMFAIFALSQPANLSFQEKLNQEIQSLPEVVVDDVVNALAADKLPYLDAVIKETLRLYAPLPGSEPRWSEKDEIIDGYRVPAQTIVSMSPYCLHRNEHVFKEPLKFNPDRWLGPFDQVAEMKKWFWAFSSGGRMCIGMQ</sequence>
<dbReference type="InterPro" id="IPR001128">
    <property type="entry name" value="Cyt_P450"/>
</dbReference>
<dbReference type="PRINTS" id="PR00465">
    <property type="entry name" value="EP450IV"/>
</dbReference>
<evidence type="ECO:0000256" key="6">
    <source>
        <dbReference type="ARBA" id="ARBA00023033"/>
    </source>
</evidence>
<dbReference type="Proteomes" id="UP000452235">
    <property type="component" value="Unassembled WGS sequence"/>
</dbReference>
<dbReference type="SUPFAM" id="SSF48264">
    <property type="entry name" value="Cytochrome P450"/>
    <property type="match status" value="1"/>
</dbReference>
<dbReference type="GO" id="GO:0016705">
    <property type="term" value="F:oxidoreductase activity, acting on paired donors, with incorporation or reduction of molecular oxygen"/>
    <property type="evidence" value="ECO:0007669"/>
    <property type="project" value="InterPro"/>
</dbReference>
<reference evidence="8 9" key="1">
    <citation type="submission" date="2020-01" db="EMBL/GenBank/DDBJ databases">
        <title>Aspergillus terreus IFO 6365 whole genome shotgun sequence.</title>
        <authorList>
            <person name="Kanamasa S."/>
            <person name="Takahashi H."/>
        </authorList>
    </citation>
    <scope>NUCLEOTIDE SEQUENCE [LARGE SCALE GENOMIC DNA]</scope>
    <source>
        <strain evidence="8 9">IFO 6365</strain>
    </source>
</reference>
<accession>A0A5M3Z7Q2</accession>
<dbReference type="InterPro" id="IPR050121">
    <property type="entry name" value="Cytochrome_P450_monoxygenase"/>
</dbReference>
<evidence type="ECO:0000256" key="3">
    <source>
        <dbReference type="ARBA" id="ARBA00022723"/>
    </source>
</evidence>
<proteinExistence type="inferred from homology"/>
<dbReference type="InterPro" id="IPR036396">
    <property type="entry name" value="Cyt_P450_sf"/>
</dbReference>
<protein>
    <submittedName>
        <fullName evidence="8">Benzoate 4-monooxygenase cytochrome P450</fullName>
    </submittedName>
</protein>
<feature type="binding site" description="axial binding residue" evidence="7">
    <location>
        <position position="473"/>
    </location>
    <ligand>
        <name>heme</name>
        <dbReference type="ChEBI" id="CHEBI:30413"/>
    </ligand>
    <ligandPart>
        <name>Fe</name>
        <dbReference type="ChEBI" id="CHEBI:18248"/>
    </ligandPart>
</feature>
<dbReference type="OrthoDB" id="1470350at2759"/>
<evidence type="ECO:0000313" key="9">
    <source>
        <dbReference type="Proteomes" id="UP000452235"/>
    </source>
</evidence>
<dbReference type="Pfam" id="PF00067">
    <property type="entry name" value="p450"/>
    <property type="match status" value="1"/>
</dbReference>
<keyword evidence="9" id="KW-1185">Reference proteome</keyword>
<dbReference type="AlphaFoldDB" id="A0A5M3Z7Q2"/>
<dbReference type="InterPro" id="IPR002403">
    <property type="entry name" value="Cyt_P450_E_grp-IV"/>
</dbReference>
<evidence type="ECO:0000256" key="4">
    <source>
        <dbReference type="ARBA" id="ARBA00023002"/>
    </source>
</evidence>
<dbReference type="Gene3D" id="1.10.630.10">
    <property type="entry name" value="Cytochrome P450"/>
    <property type="match status" value="1"/>
</dbReference>
<evidence type="ECO:0000256" key="7">
    <source>
        <dbReference type="PIRSR" id="PIRSR602403-1"/>
    </source>
</evidence>
<evidence type="ECO:0000256" key="1">
    <source>
        <dbReference type="ARBA" id="ARBA00001971"/>
    </source>
</evidence>
<dbReference type="GO" id="GO:0004497">
    <property type="term" value="F:monooxygenase activity"/>
    <property type="evidence" value="ECO:0007669"/>
    <property type="project" value="UniProtKB-KW"/>
</dbReference>
<name>A0A5M3Z7Q2_ASPTE</name>
<dbReference type="VEuPathDB" id="FungiDB:ATEG_07313"/>
<dbReference type="PANTHER" id="PTHR24305:SF164">
    <property type="entry name" value="P450, PUTATIVE (EUROFUNG)-RELATED"/>
    <property type="match status" value="1"/>
</dbReference>
<comment type="similarity">
    <text evidence="2">Belongs to the cytochrome P450 family.</text>
</comment>
<dbReference type="GO" id="GO:0020037">
    <property type="term" value="F:heme binding"/>
    <property type="evidence" value="ECO:0007669"/>
    <property type="project" value="InterPro"/>
</dbReference>
<comment type="cofactor">
    <cofactor evidence="1 7">
        <name>heme</name>
        <dbReference type="ChEBI" id="CHEBI:30413"/>
    </cofactor>
</comment>
<keyword evidence="7" id="KW-0349">Heme</keyword>
<keyword evidence="4" id="KW-0560">Oxidoreductase</keyword>